<proteinExistence type="predicted"/>
<gene>
    <name evidence="1" type="ORF">NYM_LOCUS6002</name>
</gene>
<evidence type="ECO:0000313" key="1">
    <source>
        <dbReference type="EMBL" id="VVV68937.1"/>
    </source>
</evidence>
<reference evidence="1" key="1">
    <citation type="submission" date="2019-09" db="EMBL/GenBank/DDBJ databases">
        <authorList>
            <person name="Zhang L."/>
        </authorList>
    </citation>
    <scope>NUCLEOTIDE SEQUENCE</scope>
</reference>
<sequence length="87" mass="9718">MEEGNNHLSSQADLHEQVATNLEKPNLMAAWIAREEQSRGASSNKRRRPLGLPQLALDTTNCSALLMYCTLLRLLLTNLALDSQEKL</sequence>
<accession>A0A5K0XVC7</accession>
<organism evidence="1">
    <name type="scientific">Nymphaea colorata</name>
    <name type="common">pocket water lily</name>
    <dbReference type="NCBI Taxonomy" id="210225"/>
    <lineage>
        <taxon>Eukaryota</taxon>
        <taxon>Viridiplantae</taxon>
        <taxon>Streptophyta</taxon>
        <taxon>Embryophyta</taxon>
        <taxon>Tracheophyta</taxon>
        <taxon>Spermatophyta</taxon>
        <taxon>Magnoliopsida</taxon>
        <taxon>Nymphaeales</taxon>
        <taxon>Nymphaeaceae</taxon>
        <taxon>Nymphaea</taxon>
    </lineage>
</organism>
<dbReference type="Gramene" id="NC11G0058220.1">
    <property type="protein sequence ID" value="NC11G0058220.1:cds"/>
    <property type="gene ID" value="NC11G0058220"/>
</dbReference>
<dbReference type="EMBL" id="LR721776">
    <property type="protein sequence ID" value="VVV68937.1"/>
    <property type="molecule type" value="Genomic_DNA"/>
</dbReference>
<protein>
    <submittedName>
        <fullName evidence="1">Uncharacterized protein</fullName>
    </submittedName>
</protein>
<dbReference type="AlphaFoldDB" id="A0A5K0XVC7"/>
<name>A0A5K0XVC7_9MAGN</name>